<dbReference type="PROSITE" id="PS00092">
    <property type="entry name" value="N6_MTASE"/>
    <property type="match status" value="1"/>
</dbReference>
<dbReference type="PRINTS" id="PR00505">
    <property type="entry name" value="D12N6MTFRASE"/>
</dbReference>
<dbReference type="REBASE" id="35684">
    <property type="entry name" value="M.Tbr12168ORF510P"/>
</dbReference>
<dbReference type="STRING" id="906968.Trebr_0510"/>
<sequence>MNETPTAAADSADSAENPAYLSEQLITYIGNKRALLDFIGSGVQLVREKLGGRKLDVFDVFSGSGIVSRYLRRYARRLLVNDLEPYAFVINRCYSANGKDADTEQLRSLHAELVSELESGPLSAGFVTELYAPADDEAVRTGERCFYTGRNARFIDTARALIARKVPQDMQPFLIAPLLAEASVHANTAGIFKGFYKNADGTGQFGGAGRNALQRICGDITLPYPVFSNFTCETTVYCGDANRIVKDAPATDLAYIDPPYNQHPYGSNYFMLNLIASGQKPDERTISKVSGIPAGWNRSAYNRKRQIADALENLVANVNARFLLISFNSEGFLSPDAMTGLLSKHGSVVRLERNYNAFRGSRNLAARSTHVTEYLYLVEKR</sequence>
<dbReference type="Pfam" id="PF02086">
    <property type="entry name" value="MethyltransfD12"/>
    <property type="match status" value="2"/>
</dbReference>
<dbReference type="InterPro" id="IPR002052">
    <property type="entry name" value="DNA_methylase_N6_adenine_CS"/>
</dbReference>
<dbReference type="Proteomes" id="UP000006546">
    <property type="component" value="Chromosome"/>
</dbReference>
<dbReference type="AlphaFoldDB" id="F4LPE2"/>
<dbReference type="eggNOG" id="COG3392">
    <property type="taxonomic scope" value="Bacteria"/>
</dbReference>
<dbReference type="GO" id="GO:0032259">
    <property type="term" value="P:methylation"/>
    <property type="evidence" value="ECO:0007669"/>
    <property type="project" value="UniProtKB-KW"/>
</dbReference>
<keyword evidence="3 6" id="KW-0808">Transferase</keyword>
<evidence type="ECO:0000313" key="6">
    <source>
        <dbReference type="EMBL" id="AEE15953.1"/>
    </source>
</evidence>
<dbReference type="OrthoDB" id="9805629at2"/>
<keyword evidence="4" id="KW-0949">S-adenosyl-L-methionine</keyword>
<protein>
    <recommendedName>
        <fullName evidence="1">site-specific DNA-methyltransferase (adenine-specific)</fullName>
        <ecNumber evidence="1">2.1.1.72</ecNumber>
    </recommendedName>
</protein>
<proteinExistence type="predicted"/>
<dbReference type="SUPFAM" id="SSF53335">
    <property type="entry name" value="S-adenosyl-L-methionine-dependent methyltransferases"/>
    <property type="match status" value="1"/>
</dbReference>
<dbReference type="GO" id="GO:0009007">
    <property type="term" value="F:site-specific DNA-methyltransferase (adenine-specific) activity"/>
    <property type="evidence" value="ECO:0007669"/>
    <property type="project" value="UniProtKB-EC"/>
</dbReference>
<dbReference type="RefSeq" id="WP_013757672.1">
    <property type="nucleotide sequence ID" value="NC_015500.1"/>
</dbReference>
<evidence type="ECO:0000256" key="5">
    <source>
        <dbReference type="ARBA" id="ARBA00047942"/>
    </source>
</evidence>
<name>F4LPE2_TREBD</name>
<dbReference type="InterPro" id="IPR029063">
    <property type="entry name" value="SAM-dependent_MTases_sf"/>
</dbReference>
<accession>F4LPE2</accession>
<evidence type="ECO:0000256" key="3">
    <source>
        <dbReference type="ARBA" id="ARBA00022679"/>
    </source>
</evidence>
<keyword evidence="7" id="KW-1185">Reference proteome</keyword>
<dbReference type="KEGG" id="tbe:Trebr_0510"/>
<dbReference type="InterPro" id="IPR012327">
    <property type="entry name" value="MeTrfase_D12"/>
</dbReference>
<organism evidence="6 7">
    <name type="scientific">Treponema brennaborense (strain DSM 12168 / CIP 105900 / DD5/3)</name>
    <dbReference type="NCBI Taxonomy" id="906968"/>
    <lineage>
        <taxon>Bacteria</taxon>
        <taxon>Pseudomonadati</taxon>
        <taxon>Spirochaetota</taxon>
        <taxon>Spirochaetia</taxon>
        <taxon>Spirochaetales</taxon>
        <taxon>Treponemataceae</taxon>
        <taxon>Treponema</taxon>
    </lineage>
</organism>
<evidence type="ECO:0000256" key="4">
    <source>
        <dbReference type="ARBA" id="ARBA00022691"/>
    </source>
</evidence>
<dbReference type="EC" id="2.1.1.72" evidence="1"/>
<gene>
    <name evidence="6" type="ordered locus">Trebr_0510</name>
</gene>
<dbReference type="HOGENOM" id="CLU_034356_0_0_12"/>
<keyword evidence="2 6" id="KW-0489">Methyltransferase</keyword>
<dbReference type="GO" id="GO:0003676">
    <property type="term" value="F:nucleic acid binding"/>
    <property type="evidence" value="ECO:0007669"/>
    <property type="project" value="InterPro"/>
</dbReference>
<comment type="catalytic activity">
    <reaction evidence="5">
        <text>a 2'-deoxyadenosine in DNA + S-adenosyl-L-methionine = an N(6)-methyl-2'-deoxyadenosine in DNA + S-adenosyl-L-homocysteine + H(+)</text>
        <dbReference type="Rhea" id="RHEA:15197"/>
        <dbReference type="Rhea" id="RHEA-COMP:12418"/>
        <dbReference type="Rhea" id="RHEA-COMP:12419"/>
        <dbReference type="ChEBI" id="CHEBI:15378"/>
        <dbReference type="ChEBI" id="CHEBI:57856"/>
        <dbReference type="ChEBI" id="CHEBI:59789"/>
        <dbReference type="ChEBI" id="CHEBI:90615"/>
        <dbReference type="ChEBI" id="CHEBI:90616"/>
        <dbReference type="EC" id="2.1.1.72"/>
    </reaction>
</comment>
<evidence type="ECO:0000256" key="2">
    <source>
        <dbReference type="ARBA" id="ARBA00022603"/>
    </source>
</evidence>
<dbReference type="EMBL" id="CP002696">
    <property type="protein sequence ID" value="AEE15953.1"/>
    <property type="molecule type" value="Genomic_DNA"/>
</dbReference>
<reference evidence="7" key="1">
    <citation type="submission" date="2011-04" db="EMBL/GenBank/DDBJ databases">
        <title>The complete genome of Treponema brennaborense DSM 12168.</title>
        <authorList>
            <person name="Lucas S."/>
            <person name="Han J."/>
            <person name="Lapidus A."/>
            <person name="Bruce D."/>
            <person name="Goodwin L."/>
            <person name="Pitluck S."/>
            <person name="Peters L."/>
            <person name="Kyrpides N."/>
            <person name="Mavromatis K."/>
            <person name="Ivanova N."/>
            <person name="Mikhailova N."/>
            <person name="Pagani I."/>
            <person name="Teshima H."/>
            <person name="Detter J.C."/>
            <person name="Tapia R."/>
            <person name="Han C."/>
            <person name="Land M."/>
            <person name="Hauser L."/>
            <person name="Markowitz V."/>
            <person name="Cheng J.-F."/>
            <person name="Hugenholtz P."/>
            <person name="Woyke T."/>
            <person name="Wu D."/>
            <person name="Gronow S."/>
            <person name="Wellnitz S."/>
            <person name="Brambilla E."/>
            <person name="Klenk H.-P."/>
            <person name="Eisen J.A."/>
        </authorList>
    </citation>
    <scope>NUCLEOTIDE SEQUENCE [LARGE SCALE GENOMIC DNA]</scope>
    <source>
        <strain evidence="7">DSM 12168 / CIP 105900 / DD5/3</strain>
    </source>
</reference>
<evidence type="ECO:0000256" key="1">
    <source>
        <dbReference type="ARBA" id="ARBA00011900"/>
    </source>
</evidence>
<dbReference type="GO" id="GO:0009307">
    <property type="term" value="P:DNA restriction-modification system"/>
    <property type="evidence" value="ECO:0007669"/>
    <property type="project" value="InterPro"/>
</dbReference>
<evidence type="ECO:0000313" key="7">
    <source>
        <dbReference type="Proteomes" id="UP000006546"/>
    </source>
</evidence>